<evidence type="ECO:0000313" key="1">
    <source>
        <dbReference type="EMBL" id="KAK2956082.1"/>
    </source>
</evidence>
<name>A0ABQ9XX65_9EUKA</name>
<evidence type="ECO:0000313" key="2">
    <source>
        <dbReference type="Proteomes" id="UP001281761"/>
    </source>
</evidence>
<gene>
    <name evidence="1" type="ORF">BLNAU_8862</name>
</gene>
<reference evidence="1 2" key="1">
    <citation type="journal article" date="2022" name="bioRxiv">
        <title>Genomics of Preaxostyla Flagellates Illuminates Evolutionary Transitions and the Path Towards Mitochondrial Loss.</title>
        <authorList>
            <person name="Novak L.V.F."/>
            <person name="Treitli S.C."/>
            <person name="Pyrih J."/>
            <person name="Halakuc P."/>
            <person name="Pipaliya S.V."/>
            <person name="Vacek V."/>
            <person name="Brzon O."/>
            <person name="Soukal P."/>
            <person name="Eme L."/>
            <person name="Dacks J.B."/>
            <person name="Karnkowska A."/>
            <person name="Elias M."/>
            <person name="Hampl V."/>
        </authorList>
    </citation>
    <scope>NUCLEOTIDE SEQUENCE [LARGE SCALE GENOMIC DNA]</scope>
    <source>
        <strain evidence="1">NAU3</strain>
        <tissue evidence="1">Gut</tissue>
    </source>
</reference>
<organism evidence="1 2">
    <name type="scientific">Blattamonas nauphoetae</name>
    <dbReference type="NCBI Taxonomy" id="2049346"/>
    <lineage>
        <taxon>Eukaryota</taxon>
        <taxon>Metamonada</taxon>
        <taxon>Preaxostyla</taxon>
        <taxon>Oxymonadida</taxon>
        <taxon>Blattamonas</taxon>
    </lineage>
</organism>
<protein>
    <submittedName>
        <fullName evidence="1">Uncharacterized protein</fullName>
    </submittedName>
</protein>
<sequence length="70" mass="8166">MNVPINVFLEFDIKETYPRHFLGVVDLSTDQESKYYYSLVKLVERGYEFDEALQDKAAEFLENLISSLPS</sequence>
<comment type="caution">
    <text evidence="1">The sequence shown here is derived from an EMBL/GenBank/DDBJ whole genome shotgun (WGS) entry which is preliminary data.</text>
</comment>
<accession>A0ABQ9XX65</accession>
<proteinExistence type="predicted"/>
<dbReference type="Proteomes" id="UP001281761">
    <property type="component" value="Unassembled WGS sequence"/>
</dbReference>
<keyword evidence="2" id="KW-1185">Reference proteome</keyword>
<dbReference type="EMBL" id="JARBJD010000059">
    <property type="protein sequence ID" value="KAK2956082.1"/>
    <property type="molecule type" value="Genomic_DNA"/>
</dbReference>